<dbReference type="SUPFAM" id="SSF53335">
    <property type="entry name" value="S-adenosyl-L-methionine-dependent methyltransferases"/>
    <property type="match status" value="1"/>
</dbReference>
<name>A0ABT8KIU6_9BACT</name>
<dbReference type="InterPro" id="IPR029063">
    <property type="entry name" value="SAM-dependent_MTases_sf"/>
</dbReference>
<reference evidence="5" key="1">
    <citation type="submission" date="2023-06" db="EMBL/GenBank/DDBJ databases">
        <title>Genomic of Parafulvivirga corallium.</title>
        <authorList>
            <person name="Wang G."/>
        </authorList>
    </citation>
    <scope>NUCLEOTIDE SEQUENCE</scope>
    <source>
        <strain evidence="5">BMA10</strain>
    </source>
</reference>
<dbReference type="RefSeq" id="WP_346749996.1">
    <property type="nucleotide sequence ID" value="NZ_JAUJEA010000001.1"/>
</dbReference>
<keyword evidence="6" id="KW-1185">Reference proteome</keyword>
<evidence type="ECO:0000313" key="5">
    <source>
        <dbReference type="EMBL" id="MDN5199967.1"/>
    </source>
</evidence>
<accession>A0ABT8KIU6</accession>
<dbReference type="Proteomes" id="UP001172082">
    <property type="component" value="Unassembled WGS sequence"/>
</dbReference>
<keyword evidence="2 5" id="KW-0489">Methyltransferase</keyword>
<dbReference type="EMBL" id="JAUJEA010000001">
    <property type="protein sequence ID" value="MDN5199967.1"/>
    <property type="molecule type" value="Genomic_DNA"/>
</dbReference>
<keyword evidence="1" id="KW-0597">Phosphoprotein</keyword>
<evidence type="ECO:0000256" key="4">
    <source>
        <dbReference type="ARBA" id="ARBA00022691"/>
    </source>
</evidence>
<evidence type="ECO:0000256" key="2">
    <source>
        <dbReference type="ARBA" id="ARBA00022603"/>
    </source>
</evidence>
<sequence length="194" mass="22984">MKLDKNYWSNRYMSNETQWDAGTITTPLKDYFDQLINKESRILIPGCGNAYEAEYLFYQGFKNVYLVDLSSTPLSNFSQRCPGFPKSHLIHQDFFALDDQFDLIIEQTFFCSLLPKQRPDYARQVFNLLKENGKLVGVLFNDPLFDDRPPFGGNKEEYEVYFKPYFDFNVFEVCYNSIKPRRERELFMNLSKKS</sequence>
<dbReference type="Pfam" id="PF05724">
    <property type="entry name" value="TPMT"/>
    <property type="match status" value="1"/>
</dbReference>
<dbReference type="GO" id="GO:0008168">
    <property type="term" value="F:methyltransferase activity"/>
    <property type="evidence" value="ECO:0007669"/>
    <property type="project" value="UniProtKB-KW"/>
</dbReference>
<dbReference type="PANTHER" id="PTHR32183">
    <property type="match status" value="1"/>
</dbReference>
<comment type="caution">
    <text evidence="5">The sequence shown here is derived from an EMBL/GenBank/DDBJ whole genome shotgun (WGS) entry which is preliminary data.</text>
</comment>
<dbReference type="PANTHER" id="PTHR32183:SF6">
    <property type="entry name" value="CYSTEINE SULFINATE DESULFINASE_CYSTEINE DESULFURASE AND RELATED ENZYMES"/>
    <property type="match status" value="1"/>
</dbReference>
<organism evidence="5 6">
    <name type="scientific">Splendidivirga corallicola</name>
    <dbReference type="NCBI Taxonomy" id="3051826"/>
    <lineage>
        <taxon>Bacteria</taxon>
        <taxon>Pseudomonadati</taxon>
        <taxon>Bacteroidota</taxon>
        <taxon>Cytophagia</taxon>
        <taxon>Cytophagales</taxon>
        <taxon>Splendidivirgaceae</taxon>
        <taxon>Splendidivirga</taxon>
    </lineage>
</organism>
<keyword evidence="4" id="KW-0949">S-adenosyl-L-methionine</keyword>
<evidence type="ECO:0000256" key="3">
    <source>
        <dbReference type="ARBA" id="ARBA00022679"/>
    </source>
</evidence>
<gene>
    <name evidence="5" type="ORF">QQ008_01310</name>
</gene>
<dbReference type="GO" id="GO:0032259">
    <property type="term" value="P:methylation"/>
    <property type="evidence" value="ECO:0007669"/>
    <property type="project" value="UniProtKB-KW"/>
</dbReference>
<dbReference type="CDD" id="cd02440">
    <property type="entry name" value="AdoMet_MTases"/>
    <property type="match status" value="1"/>
</dbReference>
<dbReference type="Gene3D" id="3.40.50.150">
    <property type="entry name" value="Vaccinia Virus protein VP39"/>
    <property type="match status" value="1"/>
</dbReference>
<proteinExistence type="predicted"/>
<keyword evidence="3" id="KW-0808">Transferase</keyword>
<dbReference type="InterPro" id="IPR008854">
    <property type="entry name" value="TPMT"/>
</dbReference>
<evidence type="ECO:0000256" key="1">
    <source>
        <dbReference type="ARBA" id="ARBA00022553"/>
    </source>
</evidence>
<evidence type="ECO:0000313" key="6">
    <source>
        <dbReference type="Proteomes" id="UP001172082"/>
    </source>
</evidence>
<protein>
    <submittedName>
        <fullName evidence="5">Methyltransferase domain-containing protein</fullName>
    </submittedName>
</protein>
<dbReference type="PROSITE" id="PS51585">
    <property type="entry name" value="SAM_MT_TPMT"/>
    <property type="match status" value="1"/>
</dbReference>